<proteinExistence type="predicted"/>
<dbReference type="EMBL" id="AGNL01017976">
    <property type="protein sequence ID" value="EJK63833.1"/>
    <property type="molecule type" value="Genomic_DNA"/>
</dbReference>
<protein>
    <submittedName>
        <fullName evidence="2">Uncharacterized protein</fullName>
    </submittedName>
</protein>
<feature type="region of interest" description="Disordered" evidence="1">
    <location>
        <begin position="177"/>
        <end position="196"/>
    </location>
</feature>
<evidence type="ECO:0000313" key="3">
    <source>
        <dbReference type="Proteomes" id="UP000266841"/>
    </source>
</evidence>
<comment type="caution">
    <text evidence="2">The sequence shown here is derived from an EMBL/GenBank/DDBJ whole genome shotgun (WGS) entry which is preliminary data.</text>
</comment>
<evidence type="ECO:0000256" key="1">
    <source>
        <dbReference type="SAM" id="MobiDB-lite"/>
    </source>
</evidence>
<evidence type="ECO:0000313" key="2">
    <source>
        <dbReference type="EMBL" id="EJK63833.1"/>
    </source>
</evidence>
<keyword evidence="3" id="KW-1185">Reference proteome</keyword>
<dbReference type="Proteomes" id="UP000266841">
    <property type="component" value="Unassembled WGS sequence"/>
</dbReference>
<accession>K0SCK2</accession>
<feature type="compositionally biased region" description="Basic and acidic residues" evidence="1">
    <location>
        <begin position="177"/>
        <end position="189"/>
    </location>
</feature>
<reference evidence="2 3" key="1">
    <citation type="journal article" date="2012" name="Genome Biol.">
        <title>Genome and low-iron response of an oceanic diatom adapted to chronic iron limitation.</title>
        <authorList>
            <person name="Lommer M."/>
            <person name="Specht M."/>
            <person name="Roy A.S."/>
            <person name="Kraemer L."/>
            <person name="Andreson R."/>
            <person name="Gutowska M.A."/>
            <person name="Wolf J."/>
            <person name="Bergner S.V."/>
            <person name="Schilhabel M.B."/>
            <person name="Klostermeier U.C."/>
            <person name="Beiko R.G."/>
            <person name="Rosenstiel P."/>
            <person name="Hippler M."/>
            <person name="Laroche J."/>
        </authorList>
    </citation>
    <scope>NUCLEOTIDE SEQUENCE [LARGE SCALE GENOMIC DNA]</scope>
    <source>
        <strain evidence="2 3">CCMP1005</strain>
    </source>
</reference>
<dbReference type="AlphaFoldDB" id="K0SCK2"/>
<gene>
    <name evidence="2" type="ORF">THAOC_15489</name>
</gene>
<sequence length="196" mass="21129">MYSNQSSTTYILPPALCGLACPAQSSEAQRRPAEEVYLGHTMRTADIVRDKRSSEAFTSACLTDNFDTGQQWGSFEPEGAKIRTVRLSSSTTILTGRPCRHGGTEKVSALSSPLTTTASCDVDALGSSLAETKLLASALDTAPFFADKEIDFPTIAIKLRRLPLRDRLDASVSELMLERSEPTDSKLGEGHTGMPV</sequence>
<organism evidence="2 3">
    <name type="scientific">Thalassiosira oceanica</name>
    <name type="common">Marine diatom</name>
    <dbReference type="NCBI Taxonomy" id="159749"/>
    <lineage>
        <taxon>Eukaryota</taxon>
        <taxon>Sar</taxon>
        <taxon>Stramenopiles</taxon>
        <taxon>Ochrophyta</taxon>
        <taxon>Bacillariophyta</taxon>
        <taxon>Coscinodiscophyceae</taxon>
        <taxon>Thalassiosirophycidae</taxon>
        <taxon>Thalassiosirales</taxon>
        <taxon>Thalassiosiraceae</taxon>
        <taxon>Thalassiosira</taxon>
    </lineage>
</organism>
<name>K0SCK2_THAOC</name>